<dbReference type="GO" id="GO:0008270">
    <property type="term" value="F:zinc ion binding"/>
    <property type="evidence" value="ECO:0007669"/>
    <property type="project" value="InterPro"/>
</dbReference>
<feature type="region of interest" description="Disordered" evidence="2">
    <location>
        <begin position="267"/>
        <end position="291"/>
    </location>
</feature>
<dbReference type="Proteomes" id="UP001303889">
    <property type="component" value="Unassembled WGS sequence"/>
</dbReference>
<name>A0AAN6RPZ8_9PEZI</name>
<dbReference type="CDD" id="cd00067">
    <property type="entry name" value="GAL4"/>
    <property type="match status" value="1"/>
</dbReference>
<evidence type="ECO:0000256" key="2">
    <source>
        <dbReference type="SAM" id="MobiDB-lite"/>
    </source>
</evidence>
<sequence length="476" mass="49807">MKANSLSRTRATDPLPPMPRRQSCDRCHEQKVRCVTEGIDGALILGGISEESEASLQGHVVSSVPCVRCKKAGAVCIYSPVVIPYSAAGMGLGIMSHPPEHVRGHLASQMNPLLMPPATPTYCDILVGSQPGPGPEAPAPLPSQWQAATAYESDSNQFIADICQLSSFSEATPAPSIPCLPIFPDPTPAVPSTTEDMMGGYPWAVPALPDYSLEELAHINLRIHMAGHALPSPFRTLASLSPAIDDVFDAAYSLINVVDRYAARHAAARRSPTPAGPRSAGGYESPSPQQQGLSTIIDTAFDSSICLMIHACHQALLGVFEELSASFLFYLTQPSSTPTSTPPATPLSATFPAPTQTTAANNGNNQAIVMANLMSQILSQLDRAIASLLRGGSVPPSPQLGGRKDGAAAAVARFCAPSSAGSGVWHGNGGAGTTGALLEEMEQRQRRVRGQVKPVERMLGRQAGVVGGHGVGMGIM</sequence>
<comment type="caution">
    <text evidence="3">The sequence shown here is derived from an EMBL/GenBank/DDBJ whole genome shotgun (WGS) entry which is preliminary data.</text>
</comment>
<dbReference type="EMBL" id="MU855890">
    <property type="protein sequence ID" value="KAK3898730.1"/>
    <property type="molecule type" value="Genomic_DNA"/>
</dbReference>
<organism evidence="3 4">
    <name type="scientific">Staphylotrichum tortipilum</name>
    <dbReference type="NCBI Taxonomy" id="2831512"/>
    <lineage>
        <taxon>Eukaryota</taxon>
        <taxon>Fungi</taxon>
        <taxon>Dikarya</taxon>
        <taxon>Ascomycota</taxon>
        <taxon>Pezizomycotina</taxon>
        <taxon>Sordariomycetes</taxon>
        <taxon>Sordariomycetidae</taxon>
        <taxon>Sordariales</taxon>
        <taxon>Chaetomiaceae</taxon>
        <taxon>Staphylotrichum</taxon>
    </lineage>
</organism>
<dbReference type="GO" id="GO:0000981">
    <property type="term" value="F:DNA-binding transcription factor activity, RNA polymerase II-specific"/>
    <property type="evidence" value="ECO:0007669"/>
    <property type="project" value="InterPro"/>
</dbReference>
<dbReference type="InterPro" id="IPR001138">
    <property type="entry name" value="Zn2Cys6_DnaBD"/>
</dbReference>
<accession>A0AAN6RPZ8</accession>
<feature type="region of interest" description="Disordered" evidence="2">
    <location>
        <begin position="1"/>
        <end position="23"/>
    </location>
</feature>
<proteinExistence type="predicted"/>
<gene>
    <name evidence="3" type="ORF">C8A05DRAFT_18735</name>
</gene>
<evidence type="ECO:0008006" key="5">
    <source>
        <dbReference type="Google" id="ProtNLM"/>
    </source>
</evidence>
<evidence type="ECO:0000313" key="4">
    <source>
        <dbReference type="Proteomes" id="UP001303889"/>
    </source>
</evidence>
<reference evidence="3" key="2">
    <citation type="submission" date="2023-05" db="EMBL/GenBank/DDBJ databases">
        <authorList>
            <consortium name="Lawrence Berkeley National Laboratory"/>
            <person name="Steindorff A."/>
            <person name="Hensen N."/>
            <person name="Bonometti L."/>
            <person name="Westerberg I."/>
            <person name="Brannstrom I.O."/>
            <person name="Guillou S."/>
            <person name="Cros-Aarteil S."/>
            <person name="Calhoun S."/>
            <person name="Haridas S."/>
            <person name="Kuo A."/>
            <person name="Mondo S."/>
            <person name="Pangilinan J."/>
            <person name="Riley R."/>
            <person name="Labutti K."/>
            <person name="Andreopoulos B."/>
            <person name="Lipzen A."/>
            <person name="Chen C."/>
            <person name="Yanf M."/>
            <person name="Daum C."/>
            <person name="Ng V."/>
            <person name="Clum A."/>
            <person name="Ohm R."/>
            <person name="Martin F."/>
            <person name="Silar P."/>
            <person name="Natvig D."/>
            <person name="Lalanne C."/>
            <person name="Gautier V."/>
            <person name="Ament-Velasquez S.L."/>
            <person name="Kruys A."/>
            <person name="Hutchinson M.I."/>
            <person name="Powell A.J."/>
            <person name="Barry K."/>
            <person name="Miller A.N."/>
            <person name="Grigoriev I.V."/>
            <person name="Debuchy R."/>
            <person name="Gladieux P."/>
            <person name="Thoren M.H."/>
            <person name="Johannesson H."/>
        </authorList>
    </citation>
    <scope>NUCLEOTIDE SEQUENCE</scope>
    <source>
        <strain evidence="3">CBS 103.79</strain>
    </source>
</reference>
<dbReference type="SUPFAM" id="SSF57701">
    <property type="entry name" value="Zn2/Cys6 DNA-binding domain"/>
    <property type="match status" value="1"/>
</dbReference>
<protein>
    <recommendedName>
        <fullName evidence="5">Zn(2)-C6 fungal-type domain-containing protein</fullName>
    </recommendedName>
</protein>
<dbReference type="InterPro" id="IPR036864">
    <property type="entry name" value="Zn2-C6_fun-type_DNA-bd_sf"/>
</dbReference>
<evidence type="ECO:0000313" key="3">
    <source>
        <dbReference type="EMBL" id="KAK3898730.1"/>
    </source>
</evidence>
<keyword evidence="1" id="KW-0539">Nucleus</keyword>
<evidence type="ECO:0000256" key="1">
    <source>
        <dbReference type="ARBA" id="ARBA00023242"/>
    </source>
</evidence>
<dbReference type="Gene3D" id="4.10.240.10">
    <property type="entry name" value="Zn(2)-C6 fungal-type DNA-binding domain"/>
    <property type="match status" value="1"/>
</dbReference>
<reference evidence="3" key="1">
    <citation type="journal article" date="2023" name="Mol. Phylogenet. Evol.">
        <title>Genome-scale phylogeny and comparative genomics of the fungal order Sordariales.</title>
        <authorList>
            <person name="Hensen N."/>
            <person name="Bonometti L."/>
            <person name="Westerberg I."/>
            <person name="Brannstrom I.O."/>
            <person name="Guillou S."/>
            <person name="Cros-Aarteil S."/>
            <person name="Calhoun S."/>
            <person name="Haridas S."/>
            <person name="Kuo A."/>
            <person name="Mondo S."/>
            <person name="Pangilinan J."/>
            <person name="Riley R."/>
            <person name="LaButti K."/>
            <person name="Andreopoulos B."/>
            <person name="Lipzen A."/>
            <person name="Chen C."/>
            <person name="Yan M."/>
            <person name="Daum C."/>
            <person name="Ng V."/>
            <person name="Clum A."/>
            <person name="Steindorff A."/>
            <person name="Ohm R.A."/>
            <person name="Martin F."/>
            <person name="Silar P."/>
            <person name="Natvig D.O."/>
            <person name="Lalanne C."/>
            <person name="Gautier V."/>
            <person name="Ament-Velasquez S.L."/>
            <person name="Kruys A."/>
            <person name="Hutchinson M.I."/>
            <person name="Powell A.J."/>
            <person name="Barry K."/>
            <person name="Miller A.N."/>
            <person name="Grigoriev I.V."/>
            <person name="Debuchy R."/>
            <person name="Gladieux P."/>
            <person name="Hiltunen Thoren M."/>
            <person name="Johannesson H."/>
        </authorList>
    </citation>
    <scope>NUCLEOTIDE SEQUENCE</scope>
    <source>
        <strain evidence="3">CBS 103.79</strain>
    </source>
</reference>
<dbReference type="AlphaFoldDB" id="A0AAN6RPZ8"/>
<keyword evidence="4" id="KW-1185">Reference proteome</keyword>